<sequence>MKKQHENKYAIYLLTDDLLHIIYKKGKSIDLEAAQIIVRDRMVIQEGVSLLVLCDIRELRIVNKPARDFFAIEGSLFIKALAFLIDPPVTDAMSEFYLSTHRTPMPTASFSKKSEAMDFLQKATMLAAVICMLPWNI</sequence>
<dbReference type="RefSeq" id="WP_138839063.1">
    <property type="nucleotide sequence ID" value="NZ_VCNI01000004.1"/>
</dbReference>
<evidence type="ECO:0000313" key="3">
    <source>
        <dbReference type="Proteomes" id="UP000751614"/>
    </source>
</evidence>
<comment type="caution">
    <text evidence="2">The sequence shown here is derived from an EMBL/GenBank/DDBJ whole genome shotgun (WGS) entry which is preliminary data.</text>
</comment>
<proteinExistence type="predicted"/>
<keyword evidence="3" id="KW-1185">Reference proteome</keyword>
<dbReference type="InterPro" id="IPR056695">
    <property type="entry name" value="DUF7793"/>
</dbReference>
<dbReference type="EMBL" id="VCNI01000004">
    <property type="protein sequence ID" value="TMU50752.1"/>
    <property type="molecule type" value="Genomic_DNA"/>
</dbReference>
<dbReference type="Gene3D" id="3.40.970.30">
    <property type="entry name" value="yp_829618.1 like domains"/>
    <property type="match status" value="1"/>
</dbReference>
<dbReference type="Pfam" id="PF25056">
    <property type="entry name" value="DUF7793"/>
    <property type="match status" value="1"/>
</dbReference>
<evidence type="ECO:0000313" key="2">
    <source>
        <dbReference type="EMBL" id="TMU50752.1"/>
    </source>
</evidence>
<dbReference type="Proteomes" id="UP000751614">
    <property type="component" value="Unassembled WGS sequence"/>
</dbReference>
<protein>
    <recommendedName>
        <fullName evidence="1">DUF7793 domain-containing protein</fullName>
    </recommendedName>
</protein>
<feature type="domain" description="DUF7793" evidence="1">
    <location>
        <begin position="13"/>
        <end position="122"/>
    </location>
</feature>
<evidence type="ECO:0000259" key="1">
    <source>
        <dbReference type="Pfam" id="PF25056"/>
    </source>
</evidence>
<accession>A0ABY2WGR0</accession>
<organism evidence="2 3">
    <name type="scientific">Flagellimonas algicola</name>
    <dbReference type="NCBI Taxonomy" id="2583815"/>
    <lineage>
        <taxon>Bacteria</taxon>
        <taxon>Pseudomonadati</taxon>
        <taxon>Bacteroidota</taxon>
        <taxon>Flavobacteriia</taxon>
        <taxon>Flavobacteriales</taxon>
        <taxon>Flavobacteriaceae</taxon>
        <taxon>Flagellimonas</taxon>
    </lineage>
</organism>
<reference evidence="2 3" key="1">
    <citation type="submission" date="2019-05" db="EMBL/GenBank/DDBJ databases">
        <title>Flagellimonas sp. AsT0115, sp. nov., isolated from a marine red algae, Asparagopsis taxiformis.</title>
        <authorList>
            <person name="Kim J."/>
            <person name="Jeong S.E."/>
            <person name="Jeon C.O."/>
        </authorList>
    </citation>
    <scope>NUCLEOTIDE SEQUENCE [LARGE SCALE GENOMIC DNA]</scope>
    <source>
        <strain evidence="2 3">AsT0115</strain>
    </source>
</reference>
<name>A0ABY2WGR0_9FLAO</name>
<gene>
    <name evidence="2" type="ORF">FGG15_18315</name>
</gene>